<dbReference type="Pfam" id="PF17651">
    <property type="entry name" value="Raco_middle"/>
    <property type="match status" value="1"/>
</dbReference>
<dbReference type="InterPro" id="IPR052911">
    <property type="entry name" value="Corrinoid_activation_enz"/>
</dbReference>
<evidence type="ECO:0000313" key="3">
    <source>
        <dbReference type="Proteomes" id="UP000579281"/>
    </source>
</evidence>
<dbReference type="RefSeq" id="WP_184309225.1">
    <property type="nucleotide sequence ID" value="NZ_JACHEN010000006.1"/>
</dbReference>
<dbReference type="InterPro" id="IPR036010">
    <property type="entry name" value="2Fe-2S_ferredoxin-like_sf"/>
</dbReference>
<dbReference type="CDD" id="cd00207">
    <property type="entry name" value="fer2"/>
    <property type="match status" value="1"/>
</dbReference>
<organism evidence="2 3">
    <name type="scientific">Anaerosolibacter carboniphilus</name>
    <dbReference type="NCBI Taxonomy" id="1417629"/>
    <lineage>
        <taxon>Bacteria</taxon>
        <taxon>Bacillati</taxon>
        <taxon>Bacillota</taxon>
        <taxon>Clostridia</taxon>
        <taxon>Peptostreptococcales</taxon>
        <taxon>Thermotaleaceae</taxon>
        <taxon>Anaerosolibacter</taxon>
    </lineage>
</organism>
<dbReference type="Pfam" id="PF17650">
    <property type="entry name" value="RACo_linker"/>
    <property type="match status" value="1"/>
</dbReference>
<sequence length="643" mass="71326">MLRIKFLLENKEIQVEQGENLLDGARKAGIVIDAPCNGNLSCGKCKVKIVSGKVDSASSHHISHEELEKGYVLACNTRIIEDIVVEVPTEASAFMHGMKIDDLSSERDQEIFERAKRQVLDHGMTFKSYVQKEYIEIDVPTLDDNISDWDRIKRYLRNHLGYTQVFCRLQMLRKIPGILRGSDFKVTITHIPRGKGRTTIVNMEVGDTTNRLYGIAVDIGTTSVAACLVDLYNGSLLAKASMGNAQIKYGADVINRIIFAAKGDGLQKLNDAIIYETINPLIRKMLNSAKVDKDEVIAFVAAGNTTMAHLLLGVYPDYLRREPYIPAFLRAPFIKASELEIEVNPETFLYIVPSVASYVGGDITAGVLSSGIWSVEENVLFIDLGTNGEIVFGNKDFLMTCACSAGPAFEGGEISCGMRATDGAIDRISIDRETYESQFKVIGDKKPLGICGSGIIDLISEMMICGIMDRRGKLNRDLHISRIRVDEHGIGEYILAFKEAYGMEKDLTINEVDIDNFIRAKGAIYSGASVLLSSLGMDFTMIDRVYIAGGIGNSLNIQNSIRIGMLPDIEENKFMYIGNSSLMGAYLTLMSEDGRHKLEDIANQMTYVELSVHPNYMDEFVSACFLPHTDIEMFPNVKKLLEE</sequence>
<dbReference type="Gene3D" id="3.30.420.480">
    <property type="entry name" value="Domain of unknown function (DUF4445)"/>
    <property type="match status" value="1"/>
</dbReference>
<dbReference type="Pfam" id="PF00111">
    <property type="entry name" value="Fer2"/>
    <property type="match status" value="1"/>
</dbReference>
<dbReference type="InterPro" id="IPR043129">
    <property type="entry name" value="ATPase_NBD"/>
</dbReference>
<dbReference type="Gene3D" id="3.10.20.30">
    <property type="match status" value="1"/>
</dbReference>
<dbReference type="PANTHER" id="PTHR42895:SF1">
    <property type="entry name" value="IRON-SULFUR CLUSTER PROTEIN"/>
    <property type="match status" value="1"/>
</dbReference>
<dbReference type="SUPFAM" id="SSF54292">
    <property type="entry name" value="2Fe-2S ferredoxin-like"/>
    <property type="match status" value="1"/>
</dbReference>
<dbReference type="AlphaFoldDB" id="A0A841KP05"/>
<evidence type="ECO:0000259" key="1">
    <source>
        <dbReference type="PROSITE" id="PS51085"/>
    </source>
</evidence>
<dbReference type="InterPro" id="IPR012675">
    <property type="entry name" value="Beta-grasp_dom_sf"/>
</dbReference>
<gene>
    <name evidence="2" type="ORF">HNQ80_001256</name>
</gene>
<dbReference type="Gene3D" id="3.10.20.880">
    <property type="match status" value="1"/>
</dbReference>
<dbReference type="InterPro" id="IPR042259">
    <property type="entry name" value="Raco-like_middle_sf"/>
</dbReference>
<name>A0A841KP05_9FIRM</name>
<feature type="domain" description="2Fe-2S ferredoxin-type" evidence="1">
    <location>
        <begin position="2"/>
        <end position="91"/>
    </location>
</feature>
<dbReference type="InterPro" id="IPR041414">
    <property type="entry name" value="Raco-like_middle"/>
</dbReference>
<accession>A0A841KP05</accession>
<proteinExistence type="predicted"/>
<dbReference type="Pfam" id="PF14574">
    <property type="entry name" value="RACo_C_ter"/>
    <property type="match status" value="1"/>
</dbReference>
<dbReference type="InterPro" id="IPR040506">
    <property type="entry name" value="RACo_linker"/>
</dbReference>
<dbReference type="PANTHER" id="PTHR42895">
    <property type="entry name" value="IRON-SULFUR CLUSTER-BINDING PROTEIN-RELATED"/>
    <property type="match status" value="1"/>
</dbReference>
<keyword evidence="3" id="KW-1185">Reference proteome</keyword>
<dbReference type="GO" id="GO:0051536">
    <property type="term" value="F:iron-sulfur cluster binding"/>
    <property type="evidence" value="ECO:0007669"/>
    <property type="project" value="InterPro"/>
</dbReference>
<dbReference type="InterPro" id="IPR027980">
    <property type="entry name" value="RACo_C"/>
</dbReference>
<evidence type="ECO:0000313" key="2">
    <source>
        <dbReference type="EMBL" id="MBB6215167.1"/>
    </source>
</evidence>
<dbReference type="SUPFAM" id="SSF53067">
    <property type="entry name" value="Actin-like ATPase domain"/>
    <property type="match status" value="1"/>
</dbReference>
<dbReference type="NCBIfam" id="NF040756">
    <property type="entry name" value="corr_regen_AcsV"/>
    <property type="match status" value="1"/>
</dbReference>
<dbReference type="PROSITE" id="PS51085">
    <property type="entry name" value="2FE2S_FER_2"/>
    <property type="match status" value="1"/>
</dbReference>
<protein>
    <submittedName>
        <fullName evidence="2">Uncharacterized 2Fe-2S/4Fe-4S cluster protein (DUF4445 family)</fullName>
    </submittedName>
</protein>
<dbReference type="InterPro" id="IPR001041">
    <property type="entry name" value="2Fe-2S_ferredoxin-type"/>
</dbReference>
<comment type="caution">
    <text evidence="2">The sequence shown here is derived from an EMBL/GenBank/DDBJ whole genome shotgun (WGS) entry which is preliminary data.</text>
</comment>
<dbReference type="Proteomes" id="UP000579281">
    <property type="component" value="Unassembled WGS sequence"/>
</dbReference>
<dbReference type="EMBL" id="JACHEN010000006">
    <property type="protein sequence ID" value="MBB6215167.1"/>
    <property type="molecule type" value="Genomic_DNA"/>
</dbReference>
<reference evidence="2 3" key="1">
    <citation type="submission" date="2020-08" db="EMBL/GenBank/DDBJ databases">
        <title>Genomic Encyclopedia of Type Strains, Phase IV (KMG-IV): sequencing the most valuable type-strain genomes for metagenomic binning, comparative biology and taxonomic classification.</title>
        <authorList>
            <person name="Goeker M."/>
        </authorList>
    </citation>
    <scope>NUCLEOTIDE SEQUENCE [LARGE SCALE GENOMIC DNA]</scope>
    <source>
        <strain evidence="2 3">DSM 103526</strain>
    </source>
</reference>